<evidence type="ECO:0000256" key="3">
    <source>
        <dbReference type="ARBA" id="ARBA00022989"/>
    </source>
</evidence>
<feature type="transmembrane region" description="Helical" evidence="5">
    <location>
        <begin position="214"/>
        <end position="231"/>
    </location>
</feature>
<dbReference type="EMBL" id="SEYY01019908">
    <property type="protein sequence ID" value="KAB7497803.1"/>
    <property type="molecule type" value="Genomic_DNA"/>
</dbReference>
<dbReference type="OrthoDB" id="1684102at2759"/>
<evidence type="ECO:0000313" key="7">
    <source>
        <dbReference type="EMBL" id="KAB7497803.1"/>
    </source>
</evidence>
<gene>
    <name evidence="7" type="ORF">Anas_09352</name>
</gene>
<feature type="transmembrane region" description="Helical" evidence="5">
    <location>
        <begin position="185"/>
        <end position="202"/>
    </location>
</feature>
<feature type="transmembrane region" description="Helical" evidence="5">
    <location>
        <begin position="80"/>
        <end position="104"/>
    </location>
</feature>
<keyword evidence="3 5" id="KW-1133">Transmembrane helix</keyword>
<name>A0A5N5SUA5_9CRUS</name>
<accession>A0A5N5SUA5</accession>
<dbReference type="PANTHER" id="PTHR22950:SF349">
    <property type="entry name" value="AMINO ACID TRANSPORTER TRANSMEMBRANE DOMAIN-CONTAINING PROTEIN"/>
    <property type="match status" value="1"/>
</dbReference>
<dbReference type="GO" id="GO:0015179">
    <property type="term" value="F:L-amino acid transmembrane transporter activity"/>
    <property type="evidence" value="ECO:0007669"/>
    <property type="project" value="TreeGrafter"/>
</dbReference>
<dbReference type="GO" id="GO:0005774">
    <property type="term" value="C:vacuolar membrane"/>
    <property type="evidence" value="ECO:0007669"/>
    <property type="project" value="TreeGrafter"/>
</dbReference>
<feature type="transmembrane region" description="Helical" evidence="5">
    <location>
        <begin position="432"/>
        <end position="454"/>
    </location>
</feature>
<comment type="subcellular location">
    <subcellularLocation>
        <location evidence="1">Membrane</location>
        <topology evidence="1">Multi-pass membrane protein</topology>
    </subcellularLocation>
</comment>
<evidence type="ECO:0000256" key="2">
    <source>
        <dbReference type="ARBA" id="ARBA00022692"/>
    </source>
</evidence>
<sequence>MPRSKDDKVSILESDDLEERRSFYTSENSLGKVNSLRRSGFEESIREFKHSTSDFETLIHLLKGNIGTGCLAIPQAFMNIGLWGGVIGLPVIGIISIHCMHLLLRSSRELCWRSGKDALNYEQTAEMCFHHGPERVRPWSKIFFRVVQTFLIITQIGFCCVYLVFVSLNLYQAMECMFGGTSLGPISYMGIVVVPLIFLCFLRNLKLLAPVSSVAMSLQLLGLIFIIYYLVRDLPVVEMKVPAFVGFEKLPLFFGTAMYTFEGINLILPLENNMRNPDRFPGWNGVLNSGMTLVLCLYVGIGFYGYLEYGDFVLGSITLNLPGDEVLSQSVKLLFALAIFMSYPLQFYVPVSILLPSIVDKFSTERGKYWVDKAFRTGIVLLTFILAAAIPNIALFTNLIGTICSSNLVLIFPPLIETVTFWPDKGWCYSKLIKNVCISCFGIFGFVTGAFSSVSEIVSFYKSDDTAFATGC</sequence>
<feature type="domain" description="Amino acid transporter transmembrane" evidence="6">
    <location>
        <begin position="51"/>
        <end position="449"/>
    </location>
</feature>
<evidence type="ECO:0000313" key="8">
    <source>
        <dbReference type="Proteomes" id="UP000326759"/>
    </source>
</evidence>
<keyword evidence="2 5" id="KW-0812">Transmembrane</keyword>
<dbReference type="AlphaFoldDB" id="A0A5N5SUA5"/>
<protein>
    <submittedName>
        <fullName evidence="7">Proton-coupled amino acid transporter 1</fullName>
    </submittedName>
</protein>
<keyword evidence="4 5" id="KW-0472">Membrane</keyword>
<dbReference type="PANTHER" id="PTHR22950">
    <property type="entry name" value="AMINO ACID TRANSPORTER"/>
    <property type="match status" value="1"/>
</dbReference>
<comment type="caution">
    <text evidence="7">The sequence shown here is derived from an EMBL/GenBank/DDBJ whole genome shotgun (WGS) entry which is preliminary data.</text>
</comment>
<dbReference type="InterPro" id="IPR013057">
    <property type="entry name" value="AA_transpt_TM"/>
</dbReference>
<evidence type="ECO:0000256" key="5">
    <source>
        <dbReference type="SAM" id="Phobius"/>
    </source>
</evidence>
<feature type="transmembrane region" description="Helical" evidence="5">
    <location>
        <begin position="142"/>
        <end position="165"/>
    </location>
</feature>
<feature type="transmembrane region" description="Helical" evidence="5">
    <location>
        <begin position="251"/>
        <end position="270"/>
    </location>
</feature>
<feature type="transmembrane region" description="Helical" evidence="5">
    <location>
        <begin position="379"/>
        <end position="412"/>
    </location>
</feature>
<evidence type="ECO:0000259" key="6">
    <source>
        <dbReference type="Pfam" id="PF01490"/>
    </source>
</evidence>
<evidence type="ECO:0000256" key="4">
    <source>
        <dbReference type="ARBA" id="ARBA00023136"/>
    </source>
</evidence>
<reference evidence="7 8" key="1">
    <citation type="journal article" date="2019" name="PLoS Biol.">
        <title>Sex chromosomes control vertical transmission of feminizing Wolbachia symbionts in an isopod.</title>
        <authorList>
            <person name="Becking T."/>
            <person name="Chebbi M.A."/>
            <person name="Giraud I."/>
            <person name="Moumen B."/>
            <person name="Laverre T."/>
            <person name="Caubet Y."/>
            <person name="Peccoud J."/>
            <person name="Gilbert C."/>
            <person name="Cordaux R."/>
        </authorList>
    </citation>
    <scope>NUCLEOTIDE SEQUENCE [LARGE SCALE GENOMIC DNA]</scope>
    <source>
        <strain evidence="7">ANa2</strain>
        <tissue evidence="7">Whole body excluding digestive tract and cuticle</tissue>
    </source>
</reference>
<keyword evidence="8" id="KW-1185">Reference proteome</keyword>
<proteinExistence type="predicted"/>
<dbReference type="Proteomes" id="UP000326759">
    <property type="component" value="Unassembled WGS sequence"/>
</dbReference>
<dbReference type="Pfam" id="PF01490">
    <property type="entry name" value="Aa_trans"/>
    <property type="match status" value="1"/>
</dbReference>
<evidence type="ECO:0000256" key="1">
    <source>
        <dbReference type="ARBA" id="ARBA00004141"/>
    </source>
</evidence>
<organism evidence="7 8">
    <name type="scientific">Armadillidium nasatum</name>
    <dbReference type="NCBI Taxonomy" id="96803"/>
    <lineage>
        <taxon>Eukaryota</taxon>
        <taxon>Metazoa</taxon>
        <taxon>Ecdysozoa</taxon>
        <taxon>Arthropoda</taxon>
        <taxon>Crustacea</taxon>
        <taxon>Multicrustacea</taxon>
        <taxon>Malacostraca</taxon>
        <taxon>Eumalacostraca</taxon>
        <taxon>Peracarida</taxon>
        <taxon>Isopoda</taxon>
        <taxon>Oniscidea</taxon>
        <taxon>Crinocheta</taxon>
        <taxon>Armadillidiidae</taxon>
        <taxon>Armadillidium</taxon>
    </lineage>
</organism>
<feature type="transmembrane region" description="Helical" evidence="5">
    <location>
        <begin position="282"/>
        <end position="307"/>
    </location>
</feature>
<feature type="transmembrane region" description="Helical" evidence="5">
    <location>
        <begin position="333"/>
        <end position="358"/>
    </location>
</feature>